<reference evidence="3" key="1">
    <citation type="submission" date="2016-10" db="EMBL/GenBank/DDBJ databases">
        <authorList>
            <person name="Varghese N."/>
            <person name="Submissions S."/>
        </authorList>
    </citation>
    <scope>NUCLEOTIDE SEQUENCE [LARGE SCALE GENOMIC DNA]</scope>
    <source>
        <strain evidence="3">CGMCC 1.6494</strain>
    </source>
</reference>
<evidence type="ECO:0000313" key="3">
    <source>
        <dbReference type="Proteomes" id="UP000199677"/>
    </source>
</evidence>
<protein>
    <submittedName>
        <fullName evidence="2">Uncharacterized protein</fullName>
    </submittedName>
</protein>
<name>A0A1G9ZW25_9GAMM</name>
<gene>
    <name evidence="2" type="ORF">SAMN04487951_103254</name>
</gene>
<feature type="compositionally biased region" description="Polar residues" evidence="1">
    <location>
        <begin position="97"/>
        <end position="116"/>
    </location>
</feature>
<dbReference type="EMBL" id="FNII01000003">
    <property type="protein sequence ID" value="SDN24726.1"/>
    <property type="molecule type" value="Genomic_DNA"/>
</dbReference>
<feature type="region of interest" description="Disordered" evidence="1">
    <location>
        <begin position="96"/>
        <end position="116"/>
    </location>
</feature>
<organism evidence="2 3">
    <name type="scientific">Vreelandella arcis</name>
    <dbReference type="NCBI Taxonomy" id="416873"/>
    <lineage>
        <taxon>Bacteria</taxon>
        <taxon>Pseudomonadati</taxon>
        <taxon>Pseudomonadota</taxon>
        <taxon>Gammaproteobacteria</taxon>
        <taxon>Oceanospirillales</taxon>
        <taxon>Halomonadaceae</taxon>
        <taxon>Vreelandella</taxon>
    </lineage>
</organism>
<keyword evidence="3" id="KW-1185">Reference proteome</keyword>
<dbReference type="AlphaFoldDB" id="A0A1G9ZW25"/>
<evidence type="ECO:0000256" key="1">
    <source>
        <dbReference type="SAM" id="MobiDB-lite"/>
    </source>
</evidence>
<accession>A0A1G9ZW25</accession>
<sequence>MGTTGHIQLHAIAPGINQHATLELLARLINESRKPCGILGRTLDLDAPERLTTLNDKIYLNLNFVAVVRKRSSGSIQEAWAIRCVSVVLPTCLGPSKHTTAVSASDSTTRSRISQG</sequence>
<proteinExistence type="predicted"/>
<evidence type="ECO:0000313" key="2">
    <source>
        <dbReference type="EMBL" id="SDN24726.1"/>
    </source>
</evidence>
<dbReference type="Proteomes" id="UP000199677">
    <property type="component" value="Unassembled WGS sequence"/>
</dbReference>